<evidence type="ECO:0000256" key="1">
    <source>
        <dbReference type="SAM" id="Phobius"/>
    </source>
</evidence>
<comment type="caution">
    <text evidence="2">The sequence shown here is derived from an EMBL/GenBank/DDBJ whole genome shotgun (WGS) entry which is preliminary data.</text>
</comment>
<dbReference type="EMBL" id="MU858189">
    <property type="protein sequence ID" value="KAK4209954.1"/>
    <property type="molecule type" value="Genomic_DNA"/>
</dbReference>
<sequence length="117" mass="13233">MAHIRRALDGRQFRLGYDNETRYGIQVISPASTRKAIPANPESKSSMFSQMLPPTWEFTVRVAALVFTLGLLILILYYEITVGPVNSTFESFMNSQTIGVRILFASFGTTIDAFWNY</sequence>
<dbReference type="Proteomes" id="UP001301769">
    <property type="component" value="Unassembled WGS sequence"/>
</dbReference>
<keyword evidence="1" id="KW-1133">Transmembrane helix</keyword>
<feature type="transmembrane region" description="Helical" evidence="1">
    <location>
        <begin position="58"/>
        <end position="78"/>
    </location>
</feature>
<reference evidence="2" key="1">
    <citation type="journal article" date="2023" name="Mol. Phylogenet. Evol.">
        <title>Genome-scale phylogeny and comparative genomics of the fungal order Sordariales.</title>
        <authorList>
            <person name="Hensen N."/>
            <person name="Bonometti L."/>
            <person name="Westerberg I."/>
            <person name="Brannstrom I.O."/>
            <person name="Guillou S."/>
            <person name="Cros-Aarteil S."/>
            <person name="Calhoun S."/>
            <person name="Haridas S."/>
            <person name="Kuo A."/>
            <person name="Mondo S."/>
            <person name="Pangilinan J."/>
            <person name="Riley R."/>
            <person name="LaButti K."/>
            <person name="Andreopoulos B."/>
            <person name="Lipzen A."/>
            <person name="Chen C."/>
            <person name="Yan M."/>
            <person name="Daum C."/>
            <person name="Ng V."/>
            <person name="Clum A."/>
            <person name="Steindorff A."/>
            <person name="Ohm R.A."/>
            <person name="Martin F."/>
            <person name="Silar P."/>
            <person name="Natvig D.O."/>
            <person name="Lalanne C."/>
            <person name="Gautier V."/>
            <person name="Ament-Velasquez S.L."/>
            <person name="Kruys A."/>
            <person name="Hutchinson M.I."/>
            <person name="Powell A.J."/>
            <person name="Barry K."/>
            <person name="Miller A.N."/>
            <person name="Grigoriev I.V."/>
            <person name="Debuchy R."/>
            <person name="Gladieux P."/>
            <person name="Hiltunen Thoren M."/>
            <person name="Johannesson H."/>
        </authorList>
    </citation>
    <scope>NUCLEOTIDE SEQUENCE</scope>
    <source>
        <strain evidence="2">PSN293</strain>
    </source>
</reference>
<evidence type="ECO:0000313" key="3">
    <source>
        <dbReference type="Proteomes" id="UP001301769"/>
    </source>
</evidence>
<name>A0AAN6Y047_9PEZI</name>
<reference evidence="2" key="2">
    <citation type="submission" date="2023-05" db="EMBL/GenBank/DDBJ databases">
        <authorList>
            <consortium name="Lawrence Berkeley National Laboratory"/>
            <person name="Steindorff A."/>
            <person name="Hensen N."/>
            <person name="Bonometti L."/>
            <person name="Westerberg I."/>
            <person name="Brannstrom I.O."/>
            <person name="Guillou S."/>
            <person name="Cros-Aarteil S."/>
            <person name="Calhoun S."/>
            <person name="Haridas S."/>
            <person name="Kuo A."/>
            <person name="Mondo S."/>
            <person name="Pangilinan J."/>
            <person name="Riley R."/>
            <person name="Labutti K."/>
            <person name="Andreopoulos B."/>
            <person name="Lipzen A."/>
            <person name="Chen C."/>
            <person name="Yanf M."/>
            <person name="Daum C."/>
            <person name="Ng V."/>
            <person name="Clum A."/>
            <person name="Ohm R."/>
            <person name="Martin F."/>
            <person name="Silar P."/>
            <person name="Natvig D."/>
            <person name="Lalanne C."/>
            <person name="Gautier V."/>
            <person name="Ament-Velasquez S.L."/>
            <person name="Kruys A."/>
            <person name="Hutchinson M.I."/>
            <person name="Powell A.J."/>
            <person name="Barry K."/>
            <person name="Miller A.N."/>
            <person name="Grigoriev I.V."/>
            <person name="Debuchy R."/>
            <person name="Gladieux P."/>
            <person name="Thoren M.H."/>
            <person name="Johannesson H."/>
        </authorList>
    </citation>
    <scope>NUCLEOTIDE SEQUENCE</scope>
    <source>
        <strain evidence="2">PSN293</strain>
    </source>
</reference>
<keyword evidence="1" id="KW-0812">Transmembrane</keyword>
<evidence type="ECO:0000313" key="2">
    <source>
        <dbReference type="EMBL" id="KAK4209954.1"/>
    </source>
</evidence>
<protein>
    <submittedName>
        <fullName evidence="2">Uncharacterized protein</fullName>
    </submittedName>
</protein>
<gene>
    <name evidence="2" type="ORF">QBC37DRAFT_429595</name>
</gene>
<proteinExistence type="predicted"/>
<keyword evidence="3" id="KW-1185">Reference proteome</keyword>
<dbReference type="AlphaFoldDB" id="A0AAN6Y047"/>
<keyword evidence="1" id="KW-0472">Membrane</keyword>
<accession>A0AAN6Y047</accession>
<organism evidence="2 3">
    <name type="scientific">Rhypophila decipiens</name>
    <dbReference type="NCBI Taxonomy" id="261697"/>
    <lineage>
        <taxon>Eukaryota</taxon>
        <taxon>Fungi</taxon>
        <taxon>Dikarya</taxon>
        <taxon>Ascomycota</taxon>
        <taxon>Pezizomycotina</taxon>
        <taxon>Sordariomycetes</taxon>
        <taxon>Sordariomycetidae</taxon>
        <taxon>Sordariales</taxon>
        <taxon>Naviculisporaceae</taxon>
        <taxon>Rhypophila</taxon>
    </lineage>
</organism>
<feature type="transmembrane region" description="Helical" evidence="1">
    <location>
        <begin position="98"/>
        <end position="115"/>
    </location>
</feature>